<protein>
    <submittedName>
        <fullName evidence="1">Uncharacterized protein</fullName>
    </submittedName>
</protein>
<keyword evidence="2" id="KW-1185">Reference proteome</keyword>
<reference evidence="1 2" key="1">
    <citation type="journal article" date="2020" name="Arch. Microbiol.">
        <title>Bradyrhizobium uaiense sp. nov., a new highly efficient cowpea symbiont.</title>
        <authorList>
            <person name="Cabral Michel D."/>
            <person name="Azarias Guimaraes A."/>
            <person name="Martins da Costa E."/>
            <person name="Soares de Carvalho T."/>
            <person name="Balsanelli E."/>
            <person name="Willems A."/>
            <person name="Maltempi de Souza E."/>
            <person name="de Souza Moreira F.M."/>
        </authorList>
    </citation>
    <scope>NUCLEOTIDE SEQUENCE [LARGE SCALE GENOMIC DNA]</scope>
    <source>
        <strain evidence="1 2">UFLA 03-164</strain>
    </source>
</reference>
<proteinExistence type="predicted"/>
<evidence type="ECO:0000313" key="1">
    <source>
        <dbReference type="EMBL" id="NEV00104.1"/>
    </source>
</evidence>
<comment type="caution">
    <text evidence="1">The sequence shown here is derived from an EMBL/GenBank/DDBJ whole genome shotgun (WGS) entry which is preliminary data.</text>
</comment>
<evidence type="ECO:0000313" key="2">
    <source>
        <dbReference type="Proteomes" id="UP000468531"/>
    </source>
</evidence>
<accession>A0A6P1BPJ1</accession>
<gene>
    <name evidence="1" type="ORF">FNJ47_30880</name>
</gene>
<dbReference type="RefSeq" id="WP_163159680.1">
    <property type="nucleotide sequence ID" value="NZ_VKHP01000160.1"/>
</dbReference>
<sequence>MIPTLQLDPSTLAIWFNANLLNSYRGEERGLEVFTHAANHDLNKLYPILDAAASDMHRAHYYEIISAVWHEKRHFVDFLLTNFGALHVRTYFQMYHNLPPGLKELPKDTPLLLPLDIYADPVKLMGLGEKGEPPAQTLKLARWLRTRKRGLRIDMSPYDGGRGLTEHGGLAQMEAIAYSCQLGLLQYELGTDAIELLHRYSPLPSVQSRRYAWARDFWAHLPPHPGFPVSADIVDMNLMLAIMVASLCGRVFTLAGEPEIPADRTAPSWRLLKLFTAERWDKYAGASSEEIWARVDAKVKELWGFTVEEELQQDWEIESRLLSGLSSADSESVVVRTFAKYHATRKIVIDDFIASPPTYTSISGYMGLLIEGVSPLQIVCSPSGQQGEPAAIPLFDYDFSHLGSHPLLKGWHAVVNPNASDGRGAKISIGFDHDWKSIVTEFSPVTKLLVSGRAQRLMLGAELDRGETLLKKIGFKMKFMPPYDKLDQLVNGDDYRHLTGMDQAKCDFTGEVVSAKDFDFISPWEIRDDRAFRGFLTYIGEQMNSEQMAALTIAKDWSYWLTSKERAKALRSRFGLIP</sequence>
<dbReference type="EMBL" id="VKHP01000160">
    <property type="protein sequence ID" value="NEV00104.1"/>
    <property type="molecule type" value="Genomic_DNA"/>
</dbReference>
<dbReference type="Proteomes" id="UP000468531">
    <property type="component" value="Unassembled WGS sequence"/>
</dbReference>
<name>A0A6P1BPJ1_9BRAD</name>
<organism evidence="1 2">
    <name type="scientific">Bradyrhizobium uaiense</name>
    <dbReference type="NCBI Taxonomy" id="2594946"/>
    <lineage>
        <taxon>Bacteria</taxon>
        <taxon>Pseudomonadati</taxon>
        <taxon>Pseudomonadota</taxon>
        <taxon>Alphaproteobacteria</taxon>
        <taxon>Hyphomicrobiales</taxon>
        <taxon>Nitrobacteraceae</taxon>
        <taxon>Bradyrhizobium</taxon>
    </lineage>
</organism>
<dbReference type="AlphaFoldDB" id="A0A6P1BPJ1"/>